<reference evidence="1" key="1">
    <citation type="submission" date="2020-03" db="EMBL/GenBank/DDBJ databases">
        <title>The deep terrestrial virosphere.</title>
        <authorList>
            <person name="Holmfeldt K."/>
            <person name="Nilsson E."/>
            <person name="Simone D."/>
            <person name="Lopez-Fernandez M."/>
            <person name="Wu X."/>
            <person name="de Brujin I."/>
            <person name="Lundin D."/>
            <person name="Andersson A."/>
            <person name="Bertilsson S."/>
            <person name="Dopson M."/>
        </authorList>
    </citation>
    <scope>NUCLEOTIDE SEQUENCE</scope>
    <source>
        <strain evidence="1">TM448A04437</strain>
    </source>
</reference>
<dbReference type="EMBL" id="MT144482">
    <property type="protein sequence ID" value="QJA54166.1"/>
    <property type="molecule type" value="Genomic_DNA"/>
</dbReference>
<sequence length="102" mass="11691">MSTKLITPKKSKSMCAGCHNNFYNGNNQYGIKECWSYPHARVKTRYGIGISVPMTRPENFLAAKMLSCYFESGYAWLDELPAHIKAMKRRRAAPTPESQEER</sequence>
<organism evidence="1">
    <name type="scientific">viral metagenome</name>
    <dbReference type="NCBI Taxonomy" id="1070528"/>
    <lineage>
        <taxon>unclassified sequences</taxon>
        <taxon>metagenomes</taxon>
        <taxon>organismal metagenomes</taxon>
    </lineage>
</organism>
<evidence type="ECO:0000313" key="1">
    <source>
        <dbReference type="EMBL" id="QJA54166.1"/>
    </source>
</evidence>
<protein>
    <submittedName>
        <fullName evidence="1">Uncharacterized protein</fullName>
    </submittedName>
</protein>
<proteinExistence type="predicted"/>
<gene>
    <name evidence="1" type="ORF">TM448A04437_0007</name>
</gene>
<dbReference type="AlphaFoldDB" id="A0A6H2A1U1"/>
<accession>A0A6H2A1U1</accession>
<name>A0A6H2A1U1_9ZZZZ</name>